<name>A0ABQ3VNT1_9CHLR</name>
<protein>
    <submittedName>
        <fullName evidence="1">Uncharacterized protein</fullName>
    </submittedName>
</protein>
<evidence type="ECO:0000313" key="1">
    <source>
        <dbReference type="EMBL" id="GHO87033.1"/>
    </source>
</evidence>
<sequence length="72" mass="8041">MKSGFYNDCFRQSYYFDIYLRRRHEYLLAASSSVTGVTPGGGCGTHLGLRSLATHKAQEAGPWTTHSQKAWA</sequence>
<gene>
    <name evidence="1" type="ORF">KSZ_50390</name>
</gene>
<proteinExistence type="predicted"/>
<organism evidence="1 2">
    <name type="scientific">Dictyobacter formicarum</name>
    <dbReference type="NCBI Taxonomy" id="2778368"/>
    <lineage>
        <taxon>Bacteria</taxon>
        <taxon>Bacillati</taxon>
        <taxon>Chloroflexota</taxon>
        <taxon>Ktedonobacteria</taxon>
        <taxon>Ktedonobacterales</taxon>
        <taxon>Dictyobacteraceae</taxon>
        <taxon>Dictyobacter</taxon>
    </lineage>
</organism>
<comment type="caution">
    <text evidence="1">The sequence shown here is derived from an EMBL/GenBank/DDBJ whole genome shotgun (WGS) entry which is preliminary data.</text>
</comment>
<accession>A0ABQ3VNT1</accession>
<keyword evidence="2" id="KW-1185">Reference proteome</keyword>
<dbReference type="EMBL" id="BNJJ01000015">
    <property type="protein sequence ID" value="GHO87033.1"/>
    <property type="molecule type" value="Genomic_DNA"/>
</dbReference>
<reference evidence="1 2" key="1">
    <citation type="journal article" date="2021" name="Int. J. Syst. Evol. Microbiol.">
        <title>Reticulibacter mediterranei gen. nov., sp. nov., within the new family Reticulibacteraceae fam. nov., and Ktedonospora formicarum gen. nov., sp. nov., Ktedonobacter robiniae sp. nov., Dictyobacter formicarum sp. nov. and Dictyobacter arantiisoli sp. nov., belonging to the class Ktedonobacteria.</title>
        <authorList>
            <person name="Yabe S."/>
            <person name="Zheng Y."/>
            <person name="Wang C.M."/>
            <person name="Sakai Y."/>
            <person name="Abe K."/>
            <person name="Yokota A."/>
            <person name="Donadio S."/>
            <person name="Cavaletti L."/>
            <person name="Monciardini P."/>
        </authorList>
    </citation>
    <scope>NUCLEOTIDE SEQUENCE [LARGE SCALE GENOMIC DNA]</scope>
    <source>
        <strain evidence="1 2">SOSP1-9</strain>
    </source>
</reference>
<dbReference type="Proteomes" id="UP000635565">
    <property type="component" value="Unassembled WGS sequence"/>
</dbReference>
<evidence type="ECO:0000313" key="2">
    <source>
        <dbReference type="Proteomes" id="UP000635565"/>
    </source>
</evidence>